<dbReference type="InterPro" id="IPR000630">
    <property type="entry name" value="Ribosomal_uS8"/>
</dbReference>
<keyword evidence="3" id="KW-0687">Ribonucleoprotein</keyword>
<protein>
    <recommendedName>
        <fullName evidence="6">Ribosomal protein S8</fullName>
    </recommendedName>
</protein>
<evidence type="ECO:0000313" key="5">
    <source>
        <dbReference type="Proteomes" id="UP001150538"/>
    </source>
</evidence>
<comment type="caution">
    <text evidence="4">The sequence shown here is derived from an EMBL/GenBank/DDBJ whole genome shotgun (WGS) entry which is preliminary data.</text>
</comment>
<dbReference type="Proteomes" id="UP001150538">
    <property type="component" value="Unassembled WGS sequence"/>
</dbReference>
<evidence type="ECO:0000256" key="3">
    <source>
        <dbReference type="ARBA" id="ARBA00023274"/>
    </source>
</evidence>
<evidence type="ECO:0008006" key="6">
    <source>
        <dbReference type="Google" id="ProtNLM"/>
    </source>
</evidence>
<accession>A0A9W7ZWC9</accession>
<keyword evidence="5" id="KW-1185">Reference proteome</keyword>
<dbReference type="GO" id="GO:0005840">
    <property type="term" value="C:ribosome"/>
    <property type="evidence" value="ECO:0007669"/>
    <property type="project" value="UniProtKB-KW"/>
</dbReference>
<gene>
    <name evidence="4" type="ORF">H4219_004994</name>
</gene>
<dbReference type="GO" id="GO:1990904">
    <property type="term" value="C:ribonucleoprotein complex"/>
    <property type="evidence" value="ECO:0007669"/>
    <property type="project" value="UniProtKB-KW"/>
</dbReference>
<proteinExistence type="inferred from homology"/>
<comment type="similarity">
    <text evidence="1">Belongs to the universal ribosomal protein uS8 family.</text>
</comment>
<evidence type="ECO:0000256" key="2">
    <source>
        <dbReference type="ARBA" id="ARBA00022980"/>
    </source>
</evidence>
<dbReference type="SUPFAM" id="SSF56047">
    <property type="entry name" value="Ribosomal protein S8"/>
    <property type="match status" value="1"/>
</dbReference>
<dbReference type="OrthoDB" id="409928at2759"/>
<evidence type="ECO:0000256" key="1">
    <source>
        <dbReference type="ARBA" id="ARBA00006471"/>
    </source>
</evidence>
<dbReference type="Gene3D" id="3.30.1490.10">
    <property type="match status" value="1"/>
</dbReference>
<dbReference type="InterPro" id="IPR035987">
    <property type="entry name" value="Ribosomal_uS8_sf"/>
</dbReference>
<dbReference type="Gene3D" id="3.30.1370.30">
    <property type="match status" value="1"/>
</dbReference>
<dbReference type="EMBL" id="JANBPU010000228">
    <property type="protein sequence ID" value="KAJ1913959.1"/>
    <property type="molecule type" value="Genomic_DNA"/>
</dbReference>
<dbReference type="Pfam" id="PF00410">
    <property type="entry name" value="Ribosomal_S8"/>
    <property type="match status" value="1"/>
</dbReference>
<dbReference type="AlphaFoldDB" id="A0A9W7ZWC9"/>
<name>A0A9W7ZWC9_9FUNG</name>
<reference evidence="4" key="1">
    <citation type="submission" date="2022-07" db="EMBL/GenBank/DDBJ databases">
        <title>Phylogenomic reconstructions and comparative analyses of Kickxellomycotina fungi.</title>
        <authorList>
            <person name="Reynolds N.K."/>
            <person name="Stajich J.E."/>
            <person name="Barry K."/>
            <person name="Grigoriev I.V."/>
            <person name="Crous P."/>
            <person name="Smith M.E."/>
        </authorList>
    </citation>
    <scope>NUCLEOTIDE SEQUENCE</scope>
    <source>
        <strain evidence="4">NBRC 100468</strain>
    </source>
</reference>
<keyword evidence="2" id="KW-0689">Ribosomal protein</keyword>
<organism evidence="4 5">
    <name type="scientific">Mycoemilia scoparia</name>
    <dbReference type="NCBI Taxonomy" id="417184"/>
    <lineage>
        <taxon>Eukaryota</taxon>
        <taxon>Fungi</taxon>
        <taxon>Fungi incertae sedis</taxon>
        <taxon>Zoopagomycota</taxon>
        <taxon>Kickxellomycotina</taxon>
        <taxon>Kickxellomycetes</taxon>
        <taxon>Kickxellales</taxon>
        <taxon>Kickxellaceae</taxon>
        <taxon>Mycoemilia</taxon>
    </lineage>
</organism>
<dbReference type="GO" id="GO:0006412">
    <property type="term" value="P:translation"/>
    <property type="evidence" value="ECO:0007669"/>
    <property type="project" value="InterPro"/>
</dbReference>
<evidence type="ECO:0000313" key="4">
    <source>
        <dbReference type="EMBL" id="KAJ1913959.1"/>
    </source>
</evidence>
<dbReference type="GO" id="GO:0003735">
    <property type="term" value="F:structural constituent of ribosome"/>
    <property type="evidence" value="ECO:0007669"/>
    <property type="project" value="InterPro"/>
</dbReference>
<sequence length="153" mass="17030">MVGVFDLCTRVQNGFRARLAKIAVPETKLNLAVSRVLYQQGFISAVSRGTFRGIDPEYTETTNFNVAERRLWLTLKYYRDAPVLKQMSCISKPSRKVNCTAKELRHLLIGRPAGVVKPIIPGEIIVVSTIKGIMEINEAVQQNIGGAMLARAR</sequence>